<keyword evidence="2" id="KW-1133">Transmembrane helix</keyword>
<dbReference type="AlphaFoldDB" id="A0ABD5WGK4"/>
<organism evidence="3 4">
    <name type="scientific">Halobaculum lipolyticum</name>
    <dbReference type="NCBI Taxonomy" id="3032001"/>
    <lineage>
        <taxon>Archaea</taxon>
        <taxon>Methanobacteriati</taxon>
        <taxon>Methanobacteriota</taxon>
        <taxon>Stenosarchaea group</taxon>
        <taxon>Halobacteria</taxon>
        <taxon>Halobacteriales</taxon>
        <taxon>Haloferacaceae</taxon>
        <taxon>Halobaculum</taxon>
    </lineage>
</organism>
<keyword evidence="2" id="KW-0472">Membrane</keyword>
<dbReference type="InterPro" id="IPR045466">
    <property type="entry name" value="DUF6498"/>
</dbReference>
<evidence type="ECO:0000313" key="4">
    <source>
        <dbReference type="Proteomes" id="UP001596461"/>
    </source>
</evidence>
<dbReference type="RefSeq" id="WP_284032537.1">
    <property type="nucleotide sequence ID" value="NZ_CP126154.1"/>
</dbReference>
<sequence>MRPPSVPRPGPLAAVAATLVAPVGVLAFGWSTAVLLGVFVVEVIAVVWWSVAKIPFAAKRPNNELDDDDRLFKPLQEKRGEITLPGRLPPVYLRNLPTLVAVVCFLAPLETAAALMVFGFAVPAVPDGTGGQLLLGGLAVVAGRGYETWSDYFRDGGYRDHSARSVLILPFMHLFGVGTLLFVAGPLEGSGVAGDVVLAAVIGGKLLFDLRTLRMERRADSHGWLSQFFGSEEYEIDPEPVVVPDGDPVVTARAPRGVAVVDAVARGITYSLSSGVLVVWLVVAFLLAIGAPALAVVPLLVVLAFVAFRAFGRYLAYGSVEYRGYDGVLVVYDRLLDEPQARLERTGVTDASVVRDPLDRLFGTRTLTVEGADEDDGEPTGELFPPDPAEVNDDDANADRSVRLAHVAAADAESIVDTLGVSWLLER</sequence>
<accession>A0ABD5WGK4</accession>
<dbReference type="Proteomes" id="UP001596461">
    <property type="component" value="Unassembled WGS sequence"/>
</dbReference>
<reference evidence="3 4" key="1">
    <citation type="journal article" date="2019" name="Int. J. Syst. Evol. Microbiol.">
        <title>The Global Catalogue of Microorganisms (GCM) 10K type strain sequencing project: providing services to taxonomists for standard genome sequencing and annotation.</title>
        <authorList>
            <consortium name="The Broad Institute Genomics Platform"/>
            <consortium name="The Broad Institute Genome Sequencing Center for Infectious Disease"/>
            <person name="Wu L."/>
            <person name="Ma J."/>
        </authorList>
    </citation>
    <scope>NUCLEOTIDE SEQUENCE [LARGE SCALE GENOMIC DNA]</scope>
    <source>
        <strain evidence="3 4">DT31</strain>
    </source>
</reference>
<evidence type="ECO:0000313" key="3">
    <source>
        <dbReference type="EMBL" id="MFC7070471.1"/>
    </source>
</evidence>
<keyword evidence="4" id="KW-1185">Reference proteome</keyword>
<feature type="transmembrane region" description="Helical" evidence="2">
    <location>
        <begin position="166"/>
        <end position="185"/>
    </location>
</feature>
<evidence type="ECO:0000256" key="2">
    <source>
        <dbReference type="SAM" id="Phobius"/>
    </source>
</evidence>
<feature type="region of interest" description="Disordered" evidence="1">
    <location>
        <begin position="369"/>
        <end position="395"/>
    </location>
</feature>
<name>A0ABD5WGK4_9EURY</name>
<feature type="transmembrane region" description="Helical" evidence="2">
    <location>
        <begin position="96"/>
        <end position="122"/>
    </location>
</feature>
<proteinExistence type="predicted"/>
<dbReference type="Pfam" id="PF20108">
    <property type="entry name" value="DUF6498"/>
    <property type="match status" value="1"/>
</dbReference>
<comment type="caution">
    <text evidence="3">The sequence shown here is derived from an EMBL/GenBank/DDBJ whole genome shotgun (WGS) entry which is preliminary data.</text>
</comment>
<feature type="transmembrane region" description="Helical" evidence="2">
    <location>
        <begin position="34"/>
        <end position="52"/>
    </location>
</feature>
<feature type="transmembrane region" description="Helical" evidence="2">
    <location>
        <begin position="268"/>
        <end position="289"/>
    </location>
</feature>
<feature type="transmembrane region" description="Helical" evidence="2">
    <location>
        <begin position="128"/>
        <end position="146"/>
    </location>
</feature>
<evidence type="ECO:0000256" key="1">
    <source>
        <dbReference type="SAM" id="MobiDB-lite"/>
    </source>
</evidence>
<protein>
    <submittedName>
        <fullName evidence="3">DUF6498-containing protein</fullName>
    </submittedName>
</protein>
<dbReference type="GeneID" id="81124397"/>
<feature type="transmembrane region" description="Helical" evidence="2">
    <location>
        <begin position="191"/>
        <end position="208"/>
    </location>
</feature>
<gene>
    <name evidence="3" type="ORF">ACFQL9_12535</name>
</gene>
<dbReference type="EMBL" id="JBHTAH010000011">
    <property type="protein sequence ID" value="MFC7070471.1"/>
    <property type="molecule type" value="Genomic_DNA"/>
</dbReference>
<keyword evidence="2" id="KW-0812">Transmembrane</keyword>